<dbReference type="OrthoDB" id="3202396at2759"/>
<gene>
    <name evidence="2" type="ORF">SEMRO_2016_G311130.1</name>
</gene>
<keyword evidence="1" id="KW-1133">Transmembrane helix</keyword>
<keyword evidence="1" id="KW-0472">Membrane</keyword>
<comment type="caution">
    <text evidence="2">The sequence shown here is derived from an EMBL/GenBank/DDBJ whole genome shotgun (WGS) entry which is preliminary data.</text>
</comment>
<evidence type="ECO:0000256" key="1">
    <source>
        <dbReference type="SAM" id="Phobius"/>
    </source>
</evidence>
<name>A0A9N8HYL3_9STRA</name>
<dbReference type="Pfam" id="PF13826">
    <property type="entry name" value="Monooxy_af470-like"/>
    <property type="match status" value="1"/>
</dbReference>
<dbReference type="EMBL" id="CAICTM010002014">
    <property type="protein sequence ID" value="CAB9527548.1"/>
    <property type="molecule type" value="Genomic_DNA"/>
</dbReference>
<keyword evidence="3" id="KW-1185">Reference proteome</keyword>
<evidence type="ECO:0008006" key="4">
    <source>
        <dbReference type="Google" id="ProtNLM"/>
    </source>
</evidence>
<feature type="transmembrane region" description="Helical" evidence="1">
    <location>
        <begin position="31"/>
        <end position="54"/>
    </location>
</feature>
<accession>A0A9N8HYL3</accession>
<reference evidence="2" key="1">
    <citation type="submission" date="2020-06" db="EMBL/GenBank/DDBJ databases">
        <authorList>
            <consortium name="Plant Systems Biology data submission"/>
        </authorList>
    </citation>
    <scope>NUCLEOTIDE SEQUENCE</scope>
    <source>
        <strain evidence="2">D6</strain>
    </source>
</reference>
<proteinExistence type="predicted"/>
<organism evidence="2 3">
    <name type="scientific">Seminavis robusta</name>
    <dbReference type="NCBI Taxonomy" id="568900"/>
    <lineage>
        <taxon>Eukaryota</taxon>
        <taxon>Sar</taxon>
        <taxon>Stramenopiles</taxon>
        <taxon>Ochrophyta</taxon>
        <taxon>Bacillariophyta</taxon>
        <taxon>Bacillariophyceae</taxon>
        <taxon>Bacillariophycidae</taxon>
        <taxon>Naviculales</taxon>
        <taxon>Naviculaceae</taxon>
        <taxon>Seminavis</taxon>
    </lineage>
</organism>
<protein>
    <recommendedName>
        <fullName evidence="4">DUF4188 domain-containing protein</fullName>
    </recommendedName>
</protein>
<keyword evidence="1" id="KW-0812">Transmembrane</keyword>
<sequence length="239" mass="26457">MVGLGILLGSLPGLVIHMVMMATTTSISLVLVLLFIPLLLGFGMMFQGTLYPVLYKKLTGSSVDVLTQRVLKGRKAAIRSGDFVVFLIGARANNDFDPYYQWMGDSMAKMWKELEDNPDLGCLSTEYYFGPTGHLTVQYWKSLDDLNRYARNMSNKHAGPWANLMAKGRMSSDYGFWHEAFEVKEGKYDAIYVNMPPIHLGNAIGSSLEDCKGKYTSAAGRAGKTDGSDYAKEIGSPDY</sequence>
<evidence type="ECO:0000313" key="3">
    <source>
        <dbReference type="Proteomes" id="UP001153069"/>
    </source>
</evidence>
<dbReference type="Proteomes" id="UP001153069">
    <property type="component" value="Unassembled WGS sequence"/>
</dbReference>
<dbReference type="InterPro" id="IPR025444">
    <property type="entry name" value="Monooxy_af470"/>
</dbReference>
<evidence type="ECO:0000313" key="2">
    <source>
        <dbReference type="EMBL" id="CAB9527548.1"/>
    </source>
</evidence>
<dbReference type="AlphaFoldDB" id="A0A9N8HYL3"/>